<dbReference type="eggNOG" id="COG1597">
    <property type="taxonomic scope" value="Bacteria"/>
</dbReference>
<name>U3GWE8_9CORY</name>
<evidence type="ECO:0008006" key="4">
    <source>
        <dbReference type="Google" id="ProtNLM"/>
    </source>
</evidence>
<sequence>MLILRCGQAVCPVESVDLPAVPGRRDLRVVDDYCAQALPEDPTPSLDEMFRSPEAPHQGEPGPAPQAEYVQGDPRIVVVGSDAALSAVLTRLMRRDSLWMPVAWVPDDVRSPAAVNFGIVDPWSVAFEGTVRPAPCIRDDAGVVVAGQAEIAVPVGEVVVDSQVLVSKVRKRRFFDAPAVARLVPLMGAPGIAATAVGRRGNAASSIKTGRAVQAGGSGLLVSVDGVPRAREVDKVTFYRHVRDLQIVRPGDCG</sequence>
<organism evidence="2 3">
    <name type="scientific">Corynebacterium argentoratense DSM 44202</name>
    <dbReference type="NCBI Taxonomy" id="1348662"/>
    <lineage>
        <taxon>Bacteria</taxon>
        <taxon>Bacillati</taxon>
        <taxon>Actinomycetota</taxon>
        <taxon>Actinomycetes</taxon>
        <taxon>Mycobacteriales</taxon>
        <taxon>Corynebacteriaceae</taxon>
        <taxon>Corynebacterium</taxon>
    </lineage>
</organism>
<dbReference type="Proteomes" id="UP000016943">
    <property type="component" value="Chromosome"/>
</dbReference>
<dbReference type="KEGG" id="caz:CARG_08910"/>
<dbReference type="AlphaFoldDB" id="U3GWE8"/>
<dbReference type="RefSeq" id="WP_021012275.1">
    <property type="nucleotide sequence ID" value="NC_022198.1"/>
</dbReference>
<dbReference type="OrthoDB" id="5189801at2"/>
<evidence type="ECO:0000313" key="2">
    <source>
        <dbReference type="EMBL" id="AGU15880.1"/>
    </source>
</evidence>
<reference evidence="2 3" key="1">
    <citation type="journal article" date="2013" name="Genome Announc.">
        <title>Whole-Genome Sequence of the Clinical Strain Corynebacterium argentoratense DSM 44202, Isolated from a Human Throat Specimen.</title>
        <authorList>
            <person name="Bomholt C."/>
            <person name="Glaub A."/>
            <person name="Gravermann K."/>
            <person name="Albersmeier A."/>
            <person name="Brinkrolf K."/>
            <person name="Ruckert C."/>
            <person name="Tauch A."/>
        </authorList>
    </citation>
    <scope>NUCLEOTIDE SEQUENCE [LARGE SCALE GENOMIC DNA]</scope>
    <source>
        <strain evidence="2">DSM 44202</strain>
    </source>
</reference>
<protein>
    <recommendedName>
        <fullName evidence="4">DAGKc domain-containing protein</fullName>
    </recommendedName>
</protein>
<dbReference type="GeneID" id="78250513"/>
<evidence type="ECO:0000256" key="1">
    <source>
        <dbReference type="SAM" id="MobiDB-lite"/>
    </source>
</evidence>
<dbReference type="EMBL" id="CP006365">
    <property type="protein sequence ID" value="AGU15880.1"/>
    <property type="molecule type" value="Genomic_DNA"/>
</dbReference>
<dbReference type="PATRIC" id="fig|1348662.3.peg.1759"/>
<dbReference type="STRING" id="1348662.CARG_08910"/>
<accession>U3GWE8</accession>
<evidence type="ECO:0000313" key="3">
    <source>
        <dbReference type="Proteomes" id="UP000016943"/>
    </source>
</evidence>
<gene>
    <name evidence="2" type="ORF">CARG_08910</name>
</gene>
<feature type="region of interest" description="Disordered" evidence="1">
    <location>
        <begin position="38"/>
        <end position="67"/>
    </location>
</feature>
<keyword evidence="3" id="KW-1185">Reference proteome</keyword>
<proteinExistence type="predicted"/>
<dbReference type="HOGENOM" id="CLU_087221_0_0_11"/>